<reference evidence="1" key="1">
    <citation type="journal article" date="2021" name="Proc. Natl. Acad. Sci. U.S.A.">
        <title>Three genomes in the algal genus Volvox reveal the fate of a haploid sex-determining region after a transition to homothallism.</title>
        <authorList>
            <person name="Yamamoto K."/>
            <person name="Hamaji T."/>
            <person name="Kawai-Toyooka H."/>
            <person name="Matsuzaki R."/>
            <person name="Takahashi F."/>
            <person name="Nishimura Y."/>
            <person name="Kawachi M."/>
            <person name="Noguchi H."/>
            <person name="Minakuchi Y."/>
            <person name="Umen J.G."/>
            <person name="Toyoda A."/>
            <person name="Nozaki H."/>
        </authorList>
    </citation>
    <scope>NUCLEOTIDE SEQUENCE</scope>
    <source>
        <strain evidence="1">NIES-3786</strain>
    </source>
</reference>
<dbReference type="AlphaFoldDB" id="A0A8J4CGR7"/>
<dbReference type="Proteomes" id="UP000747110">
    <property type="component" value="Unassembled WGS sequence"/>
</dbReference>
<keyword evidence="2" id="KW-1185">Reference proteome</keyword>
<evidence type="ECO:0000313" key="2">
    <source>
        <dbReference type="Proteomes" id="UP000747110"/>
    </source>
</evidence>
<accession>A0A8J4CGR7</accession>
<comment type="caution">
    <text evidence="1">The sequence shown here is derived from an EMBL/GenBank/DDBJ whole genome shotgun (WGS) entry which is preliminary data.</text>
</comment>
<organism evidence="1 2">
    <name type="scientific">Volvox reticuliferus</name>
    <dbReference type="NCBI Taxonomy" id="1737510"/>
    <lineage>
        <taxon>Eukaryota</taxon>
        <taxon>Viridiplantae</taxon>
        <taxon>Chlorophyta</taxon>
        <taxon>core chlorophytes</taxon>
        <taxon>Chlorophyceae</taxon>
        <taxon>CS clade</taxon>
        <taxon>Chlamydomonadales</taxon>
        <taxon>Volvocaceae</taxon>
        <taxon>Volvox</taxon>
    </lineage>
</organism>
<protein>
    <submittedName>
        <fullName evidence="1">Uncharacterized protein</fullName>
    </submittedName>
</protein>
<dbReference type="OrthoDB" id="1938664at2759"/>
<gene>
    <name evidence="1" type="ORF">Vretifemale_9998</name>
</gene>
<evidence type="ECO:0000313" key="1">
    <source>
        <dbReference type="EMBL" id="GIL80699.1"/>
    </source>
</evidence>
<feature type="non-terminal residue" evidence="1">
    <location>
        <position position="266"/>
    </location>
</feature>
<dbReference type="EMBL" id="BNCP01000019">
    <property type="protein sequence ID" value="GIL80699.1"/>
    <property type="molecule type" value="Genomic_DNA"/>
</dbReference>
<proteinExistence type="predicted"/>
<sequence>ADARAAYLRTGGELGGKGEGVVDTRVGQVVVQVLNRPLAGHDGLHEEAEHREHGQAAVLELLNLQLSEGIRVVSQAQGVERLAGVQGVQALTSRATVHTVALNQAHQDNLEGQGGDDVLGVHQRGVAQVVQAALLEDLSAGLEPHGLTELHTVLRQQLGGHAAQGAKHGPAGMDQLQLAVALEGLRVGRQAGSVPAVVAGELAGQVGRGGVLGVRTQPLGAVGTIPLDTAGGGLGSGLAGALLAGGLSGHLQSLAGESHSEGHFYC</sequence>
<name>A0A8J4CGR7_9CHLO</name>